<evidence type="ECO:0000313" key="3">
    <source>
        <dbReference type="Proteomes" id="UP000814243"/>
    </source>
</evidence>
<sequence>MTYALLHSRIRKRLRREECKTFTDLLRLARNIEDAYDEKITTPPTSDSRVQQNTRSPSISIHHKHYAARAPPSSHNTIARASTSSDNAHARAPPAPSAKLQPPAPRGPQCRTRLLRRLATLVSGPPPSTNNGPPARIVNVTVIQGTSVVENVCKNTCMHRKNVNTNKNVGIQHKIFKNSAQSENLSNSNNLCVQDEPYMNTCIQGVCSDDTEPSVRRSLGPIFKIKILNFNGTALIDTAAKHCIAGHSLYTLLLGQDPEVEKIVKQLEGTDDVAAQRWLERGYLMDQGVLFRYNPDSESESPQLVISAGHVPNVLKELHDSPTAGHPGNDDSLPKPVIPKRKRGRPANARLPVQERGRSPELEGEYIATQVTTRPIRASRGRIPPRYRDSAALF</sequence>
<evidence type="ECO:0000256" key="1">
    <source>
        <dbReference type="SAM" id="MobiDB-lite"/>
    </source>
</evidence>
<comment type="caution">
    <text evidence="2">The sequence shown here is derived from an EMBL/GenBank/DDBJ whole genome shotgun (WGS) entry which is preliminary data.</text>
</comment>
<evidence type="ECO:0000313" key="2">
    <source>
        <dbReference type="EMBL" id="KAH9645930.1"/>
    </source>
</evidence>
<accession>A0A922N2R1</accession>
<feature type="region of interest" description="Disordered" evidence="1">
    <location>
        <begin position="66"/>
        <end position="109"/>
    </location>
</feature>
<feature type="compositionally biased region" description="Polar residues" evidence="1">
    <location>
        <begin position="73"/>
        <end position="87"/>
    </location>
</feature>
<reference evidence="2" key="1">
    <citation type="journal article" date="2021" name="G3 (Bethesda)">
        <title>Genome and transcriptome analysis of the beet armyworm Spodoptera exigua reveals targets for pest control. .</title>
        <authorList>
            <person name="Simon S."/>
            <person name="Breeschoten T."/>
            <person name="Jansen H.J."/>
            <person name="Dirks R.P."/>
            <person name="Schranz M.E."/>
            <person name="Ros V.I.D."/>
        </authorList>
    </citation>
    <scope>NUCLEOTIDE SEQUENCE</scope>
    <source>
        <strain evidence="2">TB_SE_WUR_2020</strain>
    </source>
</reference>
<proteinExistence type="predicted"/>
<protein>
    <submittedName>
        <fullName evidence="2">Uncharacterized protein</fullName>
    </submittedName>
</protein>
<name>A0A922N2R1_SPOEX</name>
<feature type="region of interest" description="Disordered" evidence="1">
    <location>
        <begin position="317"/>
        <end position="361"/>
    </location>
</feature>
<dbReference type="Proteomes" id="UP000814243">
    <property type="component" value="Unassembled WGS sequence"/>
</dbReference>
<gene>
    <name evidence="2" type="ORF">HF086_011392</name>
</gene>
<dbReference type="EMBL" id="JACEFF010000005">
    <property type="protein sequence ID" value="KAH9645930.1"/>
    <property type="molecule type" value="Genomic_DNA"/>
</dbReference>
<dbReference type="AlphaFoldDB" id="A0A922N2R1"/>
<organism evidence="2 3">
    <name type="scientific">Spodoptera exigua</name>
    <name type="common">Beet armyworm</name>
    <name type="synonym">Noctua fulgens</name>
    <dbReference type="NCBI Taxonomy" id="7107"/>
    <lineage>
        <taxon>Eukaryota</taxon>
        <taxon>Metazoa</taxon>
        <taxon>Ecdysozoa</taxon>
        <taxon>Arthropoda</taxon>
        <taxon>Hexapoda</taxon>
        <taxon>Insecta</taxon>
        <taxon>Pterygota</taxon>
        <taxon>Neoptera</taxon>
        <taxon>Endopterygota</taxon>
        <taxon>Lepidoptera</taxon>
        <taxon>Glossata</taxon>
        <taxon>Ditrysia</taxon>
        <taxon>Noctuoidea</taxon>
        <taxon>Noctuidae</taxon>
        <taxon>Amphipyrinae</taxon>
        <taxon>Spodoptera</taxon>
    </lineage>
</organism>